<dbReference type="SMART" id="SM00255">
    <property type="entry name" value="TIR"/>
    <property type="match status" value="1"/>
</dbReference>
<evidence type="ECO:0000313" key="3">
    <source>
        <dbReference type="EMBL" id="KAK9943984.1"/>
    </source>
</evidence>
<dbReference type="InterPro" id="IPR000157">
    <property type="entry name" value="TIR_dom"/>
</dbReference>
<dbReference type="Pfam" id="PF01582">
    <property type="entry name" value="TIR"/>
    <property type="match status" value="1"/>
</dbReference>
<dbReference type="PROSITE" id="PS50104">
    <property type="entry name" value="TIR"/>
    <property type="match status" value="1"/>
</dbReference>
<organism evidence="3 4">
    <name type="scientific">Rubus argutus</name>
    <name type="common">Southern blackberry</name>
    <dbReference type="NCBI Taxonomy" id="59490"/>
    <lineage>
        <taxon>Eukaryota</taxon>
        <taxon>Viridiplantae</taxon>
        <taxon>Streptophyta</taxon>
        <taxon>Embryophyta</taxon>
        <taxon>Tracheophyta</taxon>
        <taxon>Spermatophyta</taxon>
        <taxon>Magnoliopsida</taxon>
        <taxon>eudicotyledons</taxon>
        <taxon>Gunneridae</taxon>
        <taxon>Pentapetalae</taxon>
        <taxon>rosids</taxon>
        <taxon>fabids</taxon>
        <taxon>Rosales</taxon>
        <taxon>Rosaceae</taxon>
        <taxon>Rosoideae</taxon>
        <taxon>Rosoideae incertae sedis</taxon>
        <taxon>Rubus</taxon>
    </lineage>
</organism>
<keyword evidence="1" id="KW-0472">Membrane</keyword>
<reference evidence="3 4" key="1">
    <citation type="journal article" date="2023" name="G3 (Bethesda)">
        <title>A chromosome-length genome assembly and annotation of blackberry (Rubus argutus, cv. 'Hillquist').</title>
        <authorList>
            <person name="Bruna T."/>
            <person name="Aryal R."/>
            <person name="Dudchenko O."/>
            <person name="Sargent D.J."/>
            <person name="Mead D."/>
            <person name="Buti M."/>
            <person name="Cavallini A."/>
            <person name="Hytonen T."/>
            <person name="Andres J."/>
            <person name="Pham M."/>
            <person name="Weisz D."/>
            <person name="Mascagni F."/>
            <person name="Usai G."/>
            <person name="Natali L."/>
            <person name="Bassil N."/>
            <person name="Fernandez G.E."/>
            <person name="Lomsadze A."/>
            <person name="Armour M."/>
            <person name="Olukolu B."/>
            <person name="Poorten T."/>
            <person name="Britton C."/>
            <person name="Davik J."/>
            <person name="Ashrafi H."/>
            <person name="Aiden E.L."/>
            <person name="Borodovsky M."/>
            <person name="Worthington M."/>
        </authorList>
    </citation>
    <scope>NUCLEOTIDE SEQUENCE [LARGE SCALE GENOMIC DNA]</scope>
    <source>
        <strain evidence="3">PI 553951</strain>
    </source>
</reference>
<accession>A0AAW1Y4V7</accession>
<keyword evidence="4" id="KW-1185">Reference proteome</keyword>
<keyword evidence="1" id="KW-1133">Transmembrane helix</keyword>
<name>A0AAW1Y4V7_RUBAR</name>
<dbReference type="InterPro" id="IPR035897">
    <property type="entry name" value="Toll_tir_struct_dom_sf"/>
</dbReference>
<dbReference type="EMBL" id="JBEDUW010000002">
    <property type="protein sequence ID" value="KAK9943984.1"/>
    <property type="molecule type" value="Genomic_DNA"/>
</dbReference>
<keyword evidence="1" id="KW-0812">Transmembrane</keyword>
<feature type="domain" description="TIR" evidence="2">
    <location>
        <begin position="7"/>
        <end position="174"/>
    </location>
</feature>
<dbReference type="GO" id="GO:0007165">
    <property type="term" value="P:signal transduction"/>
    <property type="evidence" value="ECO:0007669"/>
    <property type="project" value="InterPro"/>
</dbReference>
<feature type="transmembrane region" description="Helical" evidence="1">
    <location>
        <begin position="243"/>
        <end position="262"/>
    </location>
</feature>
<evidence type="ECO:0000256" key="1">
    <source>
        <dbReference type="SAM" id="Phobius"/>
    </source>
</evidence>
<sequence length="361" mass="40091">MASSSLPVYDVVLSSSSKDADDFSSLLCKSLTSKGIRVLRSEDGQEVEGDTTTTSQELAIKESIKFAIVILSENYASSPRLLEELSQILERKRVSGISVSPVFYDVKPSDVEQQTGDFGESFNKNVLVFKEDPEKVLRWRIALREVAKLIGWSSEHRNQTKLIKEIVNFVAVRREQPSSLSSSLQADISNTEIGVDVNALDDREGTTDATSSADWNFLLIALVLEIFSAGFDQASSPRKPHYALIGMLLAIAAVLACTWELIHKGSLVLKRWQQLGCFYYLHPSNTFFDVPDSYGLVSTISQCVFSTVQYIYFSHHVDSPIKLSLLPAIFLMCLAGSRLNRNQRPSSLTNGRVMSTDTTLE</sequence>
<gene>
    <name evidence="3" type="ORF">M0R45_009570</name>
</gene>
<comment type="caution">
    <text evidence="3">The sequence shown here is derived from an EMBL/GenBank/DDBJ whole genome shotgun (WGS) entry which is preliminary data.</text>
</comment>
<evidence type="ECO:0000259" key="2">
    <source>
        <dbReference type="PROSITE" id="PS50104"/>
    </source>
</evidence>
<protein>
    <recommendedName>
        <fullName evidence="2">TIR domain-containing protein</fullName>
    </recommendedName>
</protein>
<dbReference type="AlphaFoldDB" id="A0AAW1Y4V7"/>
<dbReference type="Gene3D" id="3.40.50.10140">
    <property type="entry name" value="Toll/interleukin-1 receptor homology (TIR) domain"/>
    <property type="match status" value="1"/>
</dbReference>
<proteinExistence type="predicted"/>
<evidence type="ECO:0000313" key="4">
    <source>
        <dbReference type="Proteomes" id="UP001457282"/>
    </source>
</evidence>
<dbReference type="PANTHER" id="PTHR48473">
    <property type="entry name" value="TIR DOMAIN-CONTAINING PROTEIN"/>
    <property type="match status" value="1"/>
</dbReference>
<dbReference type="Proteomes" id="UP001457282">
    <property type="component" value="Unassembled WGS sequence"/>
</dbReference>
<dbReference type="SUPFAM" id="SSF52200">
    <property type="entry name" value="Toll/Interleukin receptor TIR domain"/>
    <property type="match status" value="1"/>
</dbReference>
<dbReference type="PANTHER" id="PTHR48473:SF1">
    <property type="entry name" value="TIR DOMAIN-CONTAINING PROTEIN"/>
    <property type="match status" value="1"/>
</dbReference>